<sequence length="125" mass="13343">MRLLGLCLMLAAIGCSTDARKVNVSGKVTLDGNPLAEGQILFVSDQKDVPPEQGQIAQGTYTATLPAGPRTVQITAWRDSKKTNAVMGGAVKEQYIPAKFNEKSELKTTIPDQATFTADFTVTGK</sequence>
<dbReference type="Proteomes" id="UP000464378">
    <property type="component" value="Chromosome"/>
</dbReference>
<evidence type="ECO:0008006" key="3">
    <source>
        <dbReference type="Google" id="ProtNLM"/>
    </source>
</evidence>
<name>A0A6C2YHX2_9BACT</name>
<dbReference type="EMBL" id="LR586016">
    <property type="protein sequence ID" value="VIP01138.1"/>
    <property type="molecule type" value="Genomic_DNA"/>
</dbReference>
<dbReference type="RefSeq" id="WP_162656379.1">
    <property type="nucleotide sequence ID" value="NZ_LR593887.1"/>
</dbReference>
<dbReference type="PROSITE" id="PS51257">
    <property type="entry name" value="PROKAR_LIPOPROTEIN"/>
    <property type="match status" value="1"/>
</dbReference>
<keyword evidence="2" id="KW-1185">Reference proteome</keyword>
<evidence type="ECO:0000313" key="2">
    <source>
        <dbReference type="Proteomes" id="UP000464378"/>
    </source>
</evidence>
<evidence type="ECO:0000313" key="1">
    <source>
        <dbReference type="EMBL" id="VIP01138.1"/>
    </source>
</evidence>
<accession>A0A6C2YHX2</accession>
<dbReference type="AlphaFoldDB" id="A0A6C2YHX2"/>
<dbReference type="EMBL" id="LR593887">
    <property type="protein sequence ID" value="VTR97701.1"/>
    <property type="molecule type" value="Genomic_DNA"/>
</dbReference>
<dbReference type="KEGG" id="tim:GMBLW1_28220"/>
<organism evidence="1">
    <name type="scientific">Tuwongella immobilis</name>
    <dbReference type="NCBI Taxonomy" id="692036"/>
    <lineage>
        <taxon>Bacteria</taxon>
        <taxon>Pseudomonadati</taxon>
        <taxon>Planctomycetota</taxon>
        <taxon>Planctomycetia</taxon>
        <taxon>Gemmatales</taxon>
        <taxon>Gemmataceae</taxon>
        <taxon>Tuwongella</taxon>
    </lineage>
</organism>
<reference evidence="1" key="1">
    <citation type="submission" date="2019-04" db="EMBL/GenBank/DDBJ databases">
        <authorList>
            <consortium name="Science for Life Laboratories"/>
        </authorList>
    </citation>
    <scope>NUCLEOTIDE SEQUENCE</scope>
    <source>
        <strain evidence="1">MBLW1</strain>
    </source>
</reference>
<protein>
    <recommendedName>
        <fullName evidence="3">Carboxypeptidase regulatory-like domain-containing protein</fullName>
    </recommendedName>
</protein>
<proteinExistence type="predicted"/>
<dbReference type="InParanoid" id="A0A6C2YHX2"/>
<gene>
    <name evidence="1" type="ORF">GMBLW1_28220</name>
</gene>